<sequence length="64" mass="7609">MNKYIFFTFSFLLFLSGIKYIINPVFKFMPYNIIIDFGDFKWLVGICLILLGIYGMTNIQKKKK</sequence>
<dbReference type="Proteomes" id="UP000000939">
    <property type="component" value="Chromosome"/>
</dbReference>
<keyword evidence="1" id="KW-0812">Transmembrane</keyword>
<organism evidence="2 3">
    <name type="scientific">Arcobacter nitrofigilis (strain ATCC 33309 / DSM 7299 / CCUG 15893 / LMG 7604 / NCTC 12251 / CI)</name>
    <name type="common">Campylobacter nitrofigilis</name>
    <dbReference type="NCBI Taxonomy" id="572480"/>
    <lineage>
        <taxon>Bacteria</taxon>
        <taxon>Pseudomonadati</taxon>
        <taxon>Campylobacterota</taxon>
        <taxon>Epsilonproteobacteria</taxon>
        <taxon>Campylobacterales</taxon>
        <taxon>Arcobacteraceae</taxon>
        <taxon>Arcobacter</taxon>
    </lineage>
</organism>
<dbReference type="EMBL" id="CP001999">
    <property type="protein sequence ID" value="ADG94104.1"/>
    <property type="molecule type" value="Genomic_DNA"/>
</dbReference>
<evidence type="ECO:0000313" key="3">
    <source>
        <dbReference type="Proteomes" id="UP000000939"/>
    </source>
</evidence>
<protein>
    <submittedName>
        <fullName evidence="2">Uncharacterized protein</fullName>
    </submittedName>
</protein>
<dbReference type="HOGENOM" id="CLU_2857910_0_0_7"/>
<accession>D5UZ52</accession>
<keyword evidence="1" id="KW-1133">Transmembrane helix</keyword>
<dbReference type="AlphaFoldDB" id="D5UZ52"/>
<evidence type="ECO:0000313" key="2">
    <source>
        <dbReference type="EMBL" id="ADG94104.1"/>
    </source>
</evidence>
<name>D5UZ52_ARCNC</name>
<feature type="transmembrane region" description="Helical" evidence="1">
    <location>
        <begin position="42"/>
        <end position="59"/>
    </location>
</feature>
<dbReference type="KEGG" id="ant:Arnit_2454"/>
<keyword evidence="1" id="KW-0472">Membrane</keyword>
<reference evidence="2 3" key="1">
    <citation type="journal article" date="2010" name="Stand. Genomic Sci.">
        <title>Complete genome sequence of Arcobacter nitrofigilis type strain (CI).</title>
        <authorList>
            <person name="Pati A."/>
            <person name="Gronow S."/>
            <person name="Lapidus A."/>
            <person name="Copeland A."/>
            <person name="Glavina Del Rio T."/>
            <person name="Nolan M."/>
            <person name="Lucas S."/>
            <person name="Tice H."/>
            <person name="Cheng J.F."/>
            <person name="Han C."/>
            <person name="Chertkov O."/>
            <person name="Bruce D."/>
            <person name="Tapia R."/>
            <person name="Goodwin L."/>
            <person name="Pitluck S."/>
            <person name="Liolios K."/>
            <person name="Ivanova N."/>
            <person name="Mavromatis K."/>
            <person name="Chen A."/>
            <person name="Palaniappan K."/>
            <person name="Land M."/>
            <person name="Hauser L."/>
            <person name="Chang Y.J."/>
            <person name="Jeffries C.D."/>
            <person name="Detter J.C."/>
            <person name="Rohde M."/>
            <person name="Goker M."/>
            <person name="Bristow J."/>
            <person name="Eisen J.A."/>
            <person name="Markowitz V."/>
            <person name="Hugenholtz P."/>
            <person name="Klenk H.P."/>
            <person name="Kyrpides N.C."/>
        </authorList>
    </citation>
    <scope>NUCLEOTIDE SEQUENCE [LARGE SCALE GENOMIC DNA]</scope>
    <source>
        <strain evidence="3">ATCC 33309 / DSM 7299 / CCUG 15893 / LMG 7604 / NCTC 12251 / CI</strain>
    </source>
</reference>
<gene>
    <name evidence="2" type="ordered locus">Arnit_2454</name>
</gene>
<proteinExistence type="predicted"/>
<evidence type="ECO:0000256" key="1">
    <source>
        <dbReference type="SAM" id="Phobius"/>
    </source>
</evidence>
<dbReference type="STRING" id="572480.Arnit_2454"/>
<feature type="transmembrane region" description="Helical" evidence="1">
    <location>
        <begin position="5"/>
        <end position="22"/>
    </location>
</feature>
<keyword evidence="3" id="KW-1185">Reference proteome</keyword>